<feature type="transmembrane region" description="Helical" evidence="1">
    <location>
        <begin position="16"/>
        <end position="36"/>
    </location>
</feature>
<dbReference type="EMBL" id="RDQH01000341">
    <property type="protein sequence ID" value="RXH75601.1"/>
    <property type="molecule type" value="Genomic_DNA"/>
</dbReference>
<dbReference type="Proteomes" id="UP000290289">
    <property type="component" value="Chromosome 15"/>
</dbReference>
<accession>A0A498I2D8</accession>
<evidence type="ECO:0000313" key="3">
    <source>
        <dbReference type="Proteomes" id="UP000290289"/>
    </source>
</evidence>
<reference evidence="2 3" key="1">
    <citation type="submission" date="2018-10" db="EMBL/GenBank/DDBJ databases">
        <title>A high-quality apple genome assembly.</title>
        <authorList>
            <person name="Hu J."/>
        </authorList>
    </citation>
    <scope>NUCLEOTIDE SEQUENCE [LARGE SCALE GENOMIC DNA]</scope>
    <source>
        <strain evidence="3">cv. HFTH1</strain>
        <tissue evidence="2">Young leaf</tissue>
    </source>
</reference>
<evidence type="ECO:0000313" key="2">
    <source>
        <dbReference type="EMBL" id="RXH75601.1"/>
    </source>
</evidence>
<name>A0A498I2D8_MALDO</name>
<dbReference type="AlphaFoldDB" id="A0A498I2D8"/>
<proteinExistence type="predicted"/>
<keyword evidence="1" id="KW-1133">Transmembrane helix</keyword>
<keyword evidence="3" id="KW-1185">Reference proteome</keyword>
<keyword evidence="1" id="KW-0812">Transmembrane</keyword>
<gene>
    <name evidence="2" type="ORF">DVH24_039300</name>
</gene>
<organism evidence="2 3">
    <name type="scientific">Malus domestica</name>
    <name type="common">Apple</name>
    <name type="synonym">Pyrus malus</name>
    <dbReference type="NCBI Taxonomy" id="3750"/>
    <lineage>
        <taxon>Eukaryota</taxon>
        <taxon>Viridiplantae</taxon>
        <taxon>Streptophyta</taxon>
        <taxon>Embryophyta</taxon>
        <taxon>Tracheophyta</taxon>
        <taxon>Spermatophyta</taxon>
        <taxon>Magnoliopsida</taxon>
        <taxon>eudicotyledons</taxon>
        <taxon>Gunneridae</taxon>
        <taxon>Pentapetalae</taxon>
        <taxon>rosids</taxon>
        <taxon>fabids</taxon>
        <taxon>Rosales</taxon>
        <taxon>Rosaceae</taxon>
        <taxon>Amygdaloideae</taxon>
        <taxon>Maleae</taxon>
        <taxon>Malus</taxon>
    </lineage>
</organism>
<comment type="caution">
    <text evidence="2">The sequence shown here is derived from an EMBL/GenBank/DDBJ whole genome shotgun (WGS) entry which is preliminary data.</text>
</comment>
<keyword evidence="1" id="KW-0472">Membrane</keyword>
<evidence type="ECO:0000256" key="1">
    <source>
        <dbReference type="SAM" id="Phobius"/>
    </source>
</evidence>
<sequence>MEHISVPEHSKETDSFQMWLDLAEIPLVLSIILLLFPAEREHRTNRFPVVLNSVFLACMILSSQPREENFEGVIVCV</sequence>
<protein>
    <submittedName>
        <fullName evidence="2">Uncharacterized protein</fullName>
    </submittedName>
</protein>